<dbReference type="InterPro" id="IPR001936">
    <property type="entry name" value="RasGAP_dom"/>
</dbReference>
<dbReference type="Gene3D" id="3.40.525.10">
    <property type="entry name" value="CRAL-TRIO lipid binding domain"/>
    <property type="match status" value="1"/>
</dbReference>
<dbReference type="InterPro" id="IPR001251">
    <property type="entry name" value="CRAL-TRIO_dom"/>
</dbReference>
<keyword evidence="1" id="KW-0343">GTPase activation</keyword>
<dbReference type="PANTHER" id="PTHR10194:SF142">
    <property type="entry name" value="NEUROFIBROMIN"/>
    <property type="match status" value="1"/>
</dbReference>
<dbReference type="InterPro" id="IPR023152">
    <property type="entry name" value="RasGAP_CS"/>
</dbReference>
<proteinExistence type="predicted"/>
<evidence type="ECO:0000256" key="3">
    <source>
        <dbReference type="SAM" id="MobiDB-lite"/>
    </source>
</evidence>
<dbReference type="Pfam" id="PF13716">
    <property type="entry name" value="CRAL_TRIO_2"/>
    <property type="match status" value="1"/>
</dbReference>
<dbReference type="Proteomes" id="UP001215151">
    <property type="component" value="Unassembled WGS sequence"/>
</dbReference>
<dbReference type="GO" id="GO:0005096">
    <property type="term" value="F:GTPase activator activity"/>
    <property type="evidence" value="ECO:0007669"/>
    <property type="project" value="UniProtKB-KW"/>
</dbReference>
<dbReference type="InterPro" id="IPR036865">
    <property type="entry name" value="CRAL-TRIO_dom_sf"/>
</dbReference>
<dbReference type="EMBL" id="JAPEVG010000077">
    <property type="protein sequence ID" value="KAJ8487541.1"/>
    <property type="molecule type" value="Genomic_DNA"/>
</dbReference>
<evidence type="ECO:0000259" key="4">
    <source>
        <dbReference type="PROSITE" id="PS50018"/>
    </source>
</evidence>
<feature type="domain" description="Ras-GAP" evidence="4">
    <location>
        <begin position="1361"/>
        <end position="1552"/>
    </location>
</feature>
<feature type="compositionally biased region" description="Low complexity" evidence="3">
    <location>
        <begin position="179"/>
        <end position="192"/>
    </location>
</feature>
<dbReference type="Gene3D" id="1.10.506.10">
    <property type="entry name" value="GTPase Activation - p120gap, domain 1"/>
    <property type="match status" value="2"/>
</dbReference>
<reference evidence="5" key="1">
    <citation type="submission" date="2022-11" db="EMBL/GenBank/DDBJ databases">
        <title>Genome Sequence of Cubamyces cubensis.</title>
        <authorList>
            <person name="Buettner E."/>
        </authorList>
    </citation>
    <scope>NUCLEOTIDE SEQUENCE</scope>
    <source>
        <strain evidence="5">MPL-01</strain>
    </source>
</reference>
<dbReference type="SUPFAM" id="SSF48350">
    <property type="entry name" value="GTPase activation domain, GAP"/>
    <property type="match status" value="1"/>
</dbReference>
<feature type="region of interest" description="Disordered" evidence="3">
    <location>
        <begin position="1"/>
        <end position="48"/>
    </location>
</feature>
<dbReference type="PROSITE" id="PS00509">
    <property type="entry name" value="RAS_GTPASE_ACTIV_1"/>
    <property type="match status" value="1"/>
</dbReference>
<feature type="region of interest" description="Disordered" evidence="3">
    <location>
        <begin position="167"/>
        <end position="211"/>
    </location>
</feature>
<dbReference type="CDD" id="cd05392">
    <property type="entry name" value="RasGAP_Neurofibromin_like"/>
    <property type="match status" value="1"/>
</dbReference>
<dbReference type="InterPro" id="IPR011993">
    <property type="entry name" value="PH-like_dom_sf"/>
</dbReference>
<dbReference type="PANTHER" id="PTHR10194">
    <property type="entry name" value="RAS GTPASE-ACTIVATING PROTEINS"/>
    <property type="match status" value="1"/>
</dbReference>
<dbReference type="InterPro" id="IPR008936">
    <property type="entry name" value="Rho_GTPase_activation_prot"/>
</dbReference>
<dbReference type="Pfam" id="PF00616">
    <property type="entry name" value="RasGAP"/>
    <property type="match status" value="1"/>
</dbReference>
<organism evidence="5 6">
    <name type="scientific">Trametes cubensis</name>
    <dbReference type="NCBI Taxonomy" id="1111947"/>
    <lineage>
        <taxon>Eukaryota</taxon>
        <taxon>Fungi</taxon>
        <taxon>Dikarya</taxon>
        <taxon>Basidiomycota</taxon>
        <taxon>Agaricomycotina</taxon>
        <taxon>Agaricomycetes</taxon>
        <taxon>Polyporales</taxon>
        <taxon>Polyporaceae</taxon>
        <taxon>Trametes</taxon>
    </lineage>
</organism>
<dbReference type="InterPro" id="IPR039360">
    <property type="entry name" value="Ras_GTPase"/>
</dbReference>
<comment type="caution">
    <text evidence="5">The sequence shown here is derived from an EMBL/GenBank/DDBJ whole genome shotgun (WGS) entry which is preliminary data.</text>
</comment>
<dbReference type="Gene3D" id="2.30.29.30">
    <property type="entry name" value="Pleckstrin-homology domain (PH domain)/Phosphotyrosine-binding domain (PTB)"/>
    <property type="match status" value="1"/>
</dbReference>
<dbReference type="SUPFAM" id="SSF48371">
    <property type="entry name" value="ARM repeat"/>
    <property type="match status" value="2"/>
</dbReference>
<protein>
    <recommendedName>
        <fullName evidence="4">Ras-GAP domain-containing protein</fullName>
    </recommendedName>
</protein>
<evidence type="ECO:0000256" key="2">
    <source>
        <dbReference type="ARBA" id="ARBA00022553"/>
    </source>
</evidence>
<feature type="region of interest" description="Disordered" evidence="3">
    <location>
        <begin position="288"/>
        <end position="307"/>
    </location>
</feature>
<feature type="compositionally biased region" description="Polar residues" evidence="3">
    <location>
        <begin position="297"/>
        <end position="307"/>
    </location>
</feature>
<sequence>MPARRASAGVNMGSSRNHRSNGSNHSISAQSPILSPQNLPYASSTNIPPSPQQKVVQVLINRLKNKVHTTTLSGGVRIRDLMIRQLPCNSGISLTELEADDAVQQTVESLIELSKDSLDMISLALTEQIDKLAKQIEGAGFRSTDLLQSQLFLLKVLSLAMASRWGSRPEDARPHSRGSKPAPSSKPTTPDSSLPPPGRARHASTEQLSVSATTLVEPPALDDNCARYIISVMVLILRQTAPRKHRLTSAANLSFDASFQDFESVESHEFGASDDVLGAVPPIISGVPRSMNRARHPSSTSLNSTGVASSVSSRLPQHSVVYEKTSFLVAKSILSLHSSIAKYTGRIIYHLSASNWAVVLHRIRQRIHGLAGASDAEQDTADLQLITYSALDRAKLVQCLQELSSLLMNLKKDAQVPVSIALRTAVWNWIELCPDEFNEALRSHRRLEGAPERVFDLLYDLQESTRDKGGAWPTLAVLLSISHERMKNAFETSAIGAHKSSYRKDRNFTELLLRNMPYGSKYYDVAVVCAIDICRAASRVQPPEDGSEIPLISTALDIAHELKISLMKWTKDRPFWECPDEIDVAMIGDALAAFYRFLPEEESIPIFLQCLEPERSEAVKICVVKACLALIVDGWKLPWQRPLGRLKDALKRRLNAIFFSVYTRRSETDANGSSRKSAIRPKAKRYTSETLPDRDLFILGLLTLWRSDIWWYHDCLNPEDIDGVFEACVAIYSAPADPAVKWSLGRTFRYLIESVVQCPHDSPRYPLLIKWVEEVGPAILASVANHLLNVRTDLQSQRMFIQQLYEIMYSYANPETNKQLQPALRIIPNRASALVLSEIAFLVCLSSADGVVSLTACNCLRLLTQAERHPDAPPYPEGNEEEAIKRHPVYEQLGDPKVSMIGRVGHQKRIRKLMRLITSPTAVHVAVWQELYFRWYALTEMTIRMTFDTTTDGFEVGAAPVGDKALSMEDRHAQWQNLTLFLSAFGAACTREPHDPSGLTKIIPPMIIPDGCRVLRDPSELLTNFLTDIVNMLVHDSLQVRDIAREALSNEASPRLYGRIIKQLDDVIRMVTDDANVNTPVLAVFLDQFITILKVLLENSQGVSEDLRSVDIPSTLYTLATFVGRIDDGVGTSLRLKLKFCQLCASVFNKSDPVLMRNKESTVRQSLVDIIIDWVQDAPIEEGQTTTMQYELNVAVFRAAVVLFDHLQLEASDGTTGEETAHAISRLFIRYTTFLLKTWEITRADGGPRDDGISEKSSFTKMRVQQRDGELRELLIDGLASLISANTECGVKHGLALADELDSTKRLIFAHVFTRVLKEGIKFTHYEETPVIARQSPLCELVKGPDTSLALAICEICPPNEVDSMNAVLLNLFDTRSSLMNLLKTMIDNEIQKTDSDTALFRSNSTCTRFLSAFARVYGYNYLRSLILPLVKLVTTMPPGHGYELDPSRVSKEELRQNKETVEFITAKFLEIISSSIPALPSIIREICAHIAKSVNEVWPEAKFAALGAFIFLRFISPAIVTPETVDVPVPHDPTVRRGLMVIAKIIQNLANNILFGKEAHMVILNDFLKENIVTVTKFLSEINKYAPPNPDDEADEWLERTYDETDTIILHRFFEKHADKIGKELLSSSKVSAEKMTPEAEAAAANGKRAWDALCGTLVELGQPLESPKLSTLTRSEHREFLELLARCDRRDTTTVQELFVEATDPSSVHAVFVLSVSKIDVEVLDLELLLYYIFKCVTSPTNEDRDFDVILDYTGFTSASQVPAQWLKFAVETIPLDIWKRFKTMRLLAPNTFALRYLRKLYNNLTSDTTNSVTISIHTSMADLLNNYPDGLSAPSLSYASALEEEPSEDFEEVTMRHTHPMRVPVTMKVAHSHIRITTTKALPISSLLSCKATEIIPLSDINDVYNVSTGHDSHEFIIRKIRQGMTLYFSSPHRDAIVKAIRVAKGLLRTVHLPTAERNSRLSNIITTLLRIAILGVSKEEDEPRNAYVELLSAICAYLDFDGRPVIPSKGIYATGHAGSYLTLLSDGLSAHAPQLTMDFISELCGGISKLSVADRALSLQYLGPWMKNLARFTEPCSELYEPSGTRFRDCIRMLVDMTTAENELYSYVQRYVWMEIGRLESGTLNLILDELMRAAVDGGMGSLRCEKVAETMTALNTINVRGRILARLRKVIGKTSIKPTRNLADNVHWNEIACLARLLLVLNNSAKNTVQIQLFIPEIMHLVTLIAATGQLYVRCTIYAVVTHMLHGLCSLRLTDATASPDLQAVLEECTQPEGMRLFGISKPSPTSEYALYDPPNGKNVIDDLEALTRLLLRIMEAVAASKGLLNIWRARWMSLITSSAFQLSPAVQSRAFVALGVLATSDVDDDLLYQMLVAFKTALSQASETDTTSVLSMLRCITNVVPATSGNSRYLSQLFWLAVALLQSSHMALYVEAIRLLRVTVEIMAEHGHFKERGVPVTLLEGRVPLEDIACQLDHLLGLSFESSFSFSLAATIFKGVRHSALRDAAEGALRSLLSITARSCAEVEHADDGPGAPVCQDALGYFLALIPMSTKVRALKRLMEEANVDGSWLSEESFLAQDNDDPVFKLPFGLVGLGDSNTALLVTSFVTAMLATAQGDDHESAIFYNILSDVADAWPEVIGMTYESLQDKIKEAFANSNSPTILQAVSNIFRVATHEMERAGPPSSRALGAGSASTLSTVDEVAHGPGRRHLNALEEQGMQGLVNSFQFLPLNRGHATKMIQWISELVMKMIE</sequence>
<evidence type="ECO:0000313" key="5">
    <source>
        <dbReference type="EMBL" id="KAJ8487541.1"/>
    </source>
</evidence>
<evidence type="ECO:0000313" key="6">
    <source>
        <dbReference type="Proteomes" id="UP001215151"/>
    </source>
</evidence>
<keyword evidence="2" id="KW-0597">Phosphoprotein</keyword>
<dbReference type="PROSITE" id="PS50018">
    <property type="entry name" value="RAS_GTPASE_ACTIV_2"/>
    <property type="match status" value="1"/>
</dbReference>
<evidence type="ECO:0000256" key="1">
    <source>
        <dbReference type="ARBA" id="ARBA00022468"/>
    </source>
</evidence>
<feature type="compositionally biased region" description="Polar residues" evidence="3">
    <location>
        <begin position="27"/>
        <end position="48"/>
    </location>
</feature>
<gene>
    <name evidence="5" type="ORF">ONZ51_g4121</name>
</gene>
<dbReference type="SMART" id="SM00323">
    <property type="entry name" value="RasGAP"/>
    <property type="match status" value="1"/>
</dbReference>
<accession>A0AAD7TWH5</accession>
<keyword evidence="6" id="KW-1185">Reference proteome</keyword>
<dbReference type="InterPro" id="IPR016024">
    <property type="entry name" value="ARM-type_fold"/>
</dbReference>
<name>A0AAD7TWH5_9APHY</name>